<keyword evidence="1" id="KW-0614">Plasmid</keyword>
<sequence>MKFHFPGKTTCAVGLLNLCLLSACTPKTTIIHANFNTDSVGLPPASKPAGAPVNDSIYLDNSNVAHVIQSSEMKSKSLEIRDADGWVMFKPDQSLGNYNLIHVQWVGHQYLSGGYDQYPRMLIYLDLTGTLNPVMPRPVALMFMDGQIRTVGTDQIIGSYSKTENQIVSITVDMQKEMYQIALIPGFNSGWLPWHYDKSVVGEPDGLAVRMALGDGDSNSRYVMDDVIVEAK</sequence>
<evidence type="ECO:0000313" key="2">
    <source>
        <dbReference type="Proteomes" id="UP001225378"/>
    </source>
</evidence>
<dbReference type="Proteomes" id="UP001225378">
    <property type="component" value="Plasmid unnamed1"/>
</dbReference>
<gene>
    <name evidence="1" type="ORF">Q9L42_000050</name>
</gene>
<dbReference type="EMBL" id="CP157742">
    <property type="protein sequence ID" value="XBS18726.1"/>
    <property type="molecule type" value="Genomic_DNA"/>
</dbReference>
<dbReference type="KEGG" id="mech:Q9L42_000050"/>
<accession>A0AAU7NPZ1</accession>
<reference evidence="1 2" key="1">
    <citation type="journal article" date="2024" name="Microbiology">
        <title>Methylomarinum rosea sp. nov., a novel halophilic methanotrophic bacterium from the hypersaline Lake Elton.</title>
        <authorList>
            <person name="Suleimanov R.Z."/>
            <person name="Oshkin I.Y."/>
            <person name="Danilova O.V."/>
            <person name="Suzina N.E."/>
            <person name="Dedysh S.N."/>
        </authorList>
    </citation>
    <scope>NUCLEOTIDE SEQUENCE [LARGE SCALE GENOMIC DNA]</scope>
    <source>
        <strain evidence="1 2">Ch1-1</strain>
        <plasmid evidence="2">unnamed1</plasmid>
    </source>
</reference>
<protein>
    <submittedName>
        <fullName evidence="1">Uncharacterized protein</fullName>
    </submittedName>
</protein>
<dbReference type="PROSITE" id="PS51257">
    <property type="entry name" value="PROKAR_LIPOPROTEIN"/>
    <property type="match status" value="1"/>
</dbReference>
<keyword evidence="2" id="KW-1185">Reference proteome</keyword>
<organism evidence="1 2">
    <name type="scientific">Methylomarinum roseum</name>
    <dbReference type="NCBI Taxonomy" id="3067653"/>
    <lineage>
        <taxon>Bacteria</taxon>
        <taxon>Pseudomonadati</taxon>
        <taxon>Pseudomonadota</taxon>
        <taxon>Gammaproteobacteria</taxon>
        <taxon>Methylococcales</taxon>
        <taxon>Methylococcaceae</taxon>
        <taxon>Methylomarinum</taxon>
    </lineage>
</organism>
<dbReference type="RefSeq" id="WP_305910350.1">
    <property type="nucleotide sequence ID" value="NZ_CP157742.1"/>
</dbReference>
<dbReference type="AlphaFoldDB" id="A0AAU7NPZ1"/>
<proteinExistence type="predicted"/>
<geneLocation type="plasmid" evidence="1 2">
    <name>unnamed1</name>
</geneLocation>
<name>A0AAU7NPZ1_9GAMM</name>
<evidence type="ECO:0000313" key="1">
    <source>
        <dbReference type="EMBL" id="XBS18726.1"/>
    </source>
</evidence>